<dbReference type="PANTHER" id="PTHR33499:SF40">
    <property type="entry name" value="TRANSPOSASE-ASSOCIATED DOMAIN-CONTAINING PROTEIN"/>
    <property type="match status" value="1"/>
</dbReference>
<dbReference type="Proteomes" id="UP001153076">
    <property type="component" value="Unassembled WGS sequence"/>
</dbReference>
<proteinExistence type="predicted"/>
<dbReference type="AlphaFoldDB" id="A0A9Q1JIE2"/>
<sequence length="320" mass="36726">MFCIENSLQAKHQCIHCLRRNCVNTLGNGSSVKQTFNSMTPGNRPSMPRSDKPKFLQPGMLARGREDEDFDLHTPRYTNVLNREIEEHIDETHTSQIGEEMNINTNETETIRTEKERNNNGQSDLKRYNITKPKRTLWQALDHVPSGPQKEEWHWLITEIYSKDPHKKASAKNSANRANYKKDRLHRTGSKPFRQVAWELVIKLLNLFKVSPGFIRGKVSQKVFKSKSRDSVVGYGGAVKAKDIRGPSRTRVEPEVELNATRKKNKVLVDRVTTVETENESLRNRVEAVEAEMGKFKDWVSKQLNINFPSYANIENGNPG</sequence>
<comment type="caution">
    <text evidence="1">The sequence shown here is derived from an EMBL/GenBank/DDBJ whole genome shotgun (WGS) entry which is preliminary data.</text>
</comment>
<gene>
    <name evidence="1" type="ORF">Cgig2_009698</name>
</gene>
<keyword evidence="2" id="KW-1185">Reference proteome</keyword>
<evidence type="ECO:0000313" key="1">
    <source>
        <dbReference type="EMBL" id="KAJ8424114.1"/>
    </source>
</evidence>
<dbReference type="EMBL" id="JAKOGI010001771">
    <property type="protein sequence ID" value="KAJ8424114.1"/>
    <property type="molecule type" value="Genomic_DNA"/>
</dbReference>
<organism evidence="1 2">
    <name type="scientific">Carnegiea gigantea</name>
    <dbReference type="NCBI Taxonomy" id="171969"/>
    <lineage>
        <taxon>Eukaryota</taxon>
        <taxon>Viridiplantae</taxon>
        <taxon>Streptophyta</taxon>
        <taxon>Embryophyta</taxon>
        <taxon>Tracheophyta</taxon>
        <taxon>Spermatophyta</taxon>
        <taxon>Magnoliopsida</taxon>
        <taxon>eudicotyledons</taxon>
        <taxon>Gunneridae</taxon>
        <taxon>Pentapetalae</taxon>
        <taxon>Caryophyllales</taxon>
        <taxon>Cactineae</taxon>
        <taxon>Cactaceae</taxon>
        <taxon>Cactoideae</taxon>
        <taxon>Echinocereeae</taxon>
        <taxon>Carnegiea</taxon>
    </lineage>
</organism>
<accession>A0A9Q1JIE2</accession>
<dbReference type="OrthoDB" id="1302053at2759"/>
<protein>
    <submittedName>
        <fullName evidence="1">Uncharacterized protein</fullName>
    </submittedName>
</protein>
<reference evidence="1" key="1">
    <citation type="submission" date="2022-04" db="EMBL/GenBank/DDBJ databases">
        <title>Carnegiea gigantea Genome sequencing and assembly v2.</title>
        <authorList>
            <person name="Copetti D."/>
            <person name="Sanderson M.J."/>
            <person name="Burquez A."/>
            <person name="Wojciechowski M.F."/>
        </authorList>
    </citation>
    <scope>NUCLEOTIDE SEQUENCE</scope>
    <source>
        <strain evidence="1">SGP5-SGP5p</strain>
        <tissue evidence="1">Aerial part</tissue>
    </source>
</reference>
<dbReference type="PANTHER" id="PTHR33499">
    <property type="entry name" value="OS12G0282400 PROTEIN-RELATED"/>
    <property type="match status" value="1"/>
</dbReference>
<name>A0A9Q1JIE2_9CARY</name>
<evidence type="ECO:0000313" key="2">
    <source>
        <dbReference type="Proteomes" id="UP001153076"/>
    </source>
</evidence>